<sequence>MPPADYTVVVHWSRFMTRQSRRLIQAVRRNAALAPAGTRVALIFVNTDDFYYLTYKRDDERRAAQAKGPAY</sequence>
<evidence type="ECO:0000313" key="2">
    <source>
        <dbReference type="Proteomes" id="UP000831390"/>
    </source>
</evidence>
<proteinExistence type="predicted"/>
<dbReference type="RefSeq" id="WP_243516193.1">
    <property type="nucleotide sequence ID" value="NZ_CP094534.1"/>
</dbReference>
<dbReference type="Proteomes" id="UP000831390">
    <property type="component" value="Chromosome"/>
</dbReference>
<gene>
    <name evidence="1" type="ORF">MTP16_04180</name>
</gene>
<protein>
    <submittedName>
        <fullName evidence="1">Uncharacterized protein</fullName>
    </submittedName>
</protein>
<reference evidence="1 2" key="1">
    <citation type="submission" date="2022-03" db="EMBL/GenBank/DDBJ databases">
        <title>Hymenobactersp. isolated from the air.</title>
        <authorList>
            <person name="Won M."/>
            <person name="Kwon S.-W."/>
        </authorList>
    </citation>
    <scope>NUCLEOTIDE SEQUENCE [LARGE SCALE GENOMIC DNA]</scope>
    <source>
        <strain evidence="1 2">KACC 22596</strain>
    </source>
</reference>
<name>A0ABY4B7M1_9BACT</name>
<organism evidence="1 2">
    <name type="scientific">Hymenobacter monticola</name>
    <dbReference type="NCBI Taxonomy" id="1705399"/>
    <lineage>
        <taxon>Bacteria</taxon>
        <taxon>Pseudomonadati</taxon>
        <taxon>Bacteroidota</taxon>
        <taxon>Cytophagia</taxon>
        <taxon>Cytophagales</taxon>
        <taxon>Hymenobacteraceae</taxon>
        <taxon>Hymenobacter</taxon>
    </lineage>
</organism>
<evidence type="ECO:0000313" key="1">
    <source>
        <dbReference type="EMBL" id="UOE34854.1"/>
    </source>
</evidence>
<accession>A0ABY4B7M1</accession>
<keyword evidence="2" id="KW-1185">Reference proteome</keyword>
<dbReference type="EMBL" id="CP094534">
    <property type="protein sequence ID" value="UOE34854.1"/>
    <property type="molecule type" value="Genomic_DNA"/>
</dbReference>